<evidence type="ECO:0000313" key="1">
    <source>
        <dbReference type="EMBL" id="OWY96665.1"/>
    </source>
</evidence>
<proteinExistence type="predicted"/>
<reference evidence="2" key="1">
    <citation type="submission" date="2017-03" db="EMBL/GenBank/DDBJ databases">
        <title>Phytopthora megakarya and P. palmivora, two closely related causual agents of cacao black pod achieved similar genome size and gene model numbers by different mechanisms.</title>
        <authorList>
            <person name="Ali S."/>
            <person name="Shao J."/>
            <person name="Larry D.J."/>
            <person name="Kronmiller B."/>
            <person name="Shen D."/>
            <person name="Strem M.D."/>
            <person name="Melnick R.L."/>
            <person name="Guiltinan M.J."/>
            <person name="Tyler B.M."/>
            <person name="Meinhardt L.W."/>
            <person name="Bailey B.A."/>
        </authorList>
    </citation>
    <scope>NUCLEOTIDE SEQUENCE [LARGE SCALE GENOMIC DNA]</scope>
    <source>
        <strain evidence="2">zdho120</strain>
    </source>
</reference>
<sequence length="155" mass="17644">ERDKIVHKLLPAIRKGERINYKEIGAPLNPFRSAKTIKKDSRHGSLWDQRGRPVQPEHEPIRVNRRVQDLRAEKETITDGECADARDIPRGSFSELKNQIRDIPFSKISFSFGNPDFAPQVLRTLRLSTSQICITVFSFTHLGIAGILLDKLAET</sequence>
<dbReference type="EMBL" id="NBNE01011356">
    <property type="protein sequence ID" value="OWY96665.1"/>
    <property type="molecule type" value="Genomic_DNA"/>
</dbReference>
<dbReference type="Proteomes" id="UP000198211">
    <property type="component" value="Unassembled WGS sequence"/>
</dbReference>
<gene>
    <name evidence="1" type="ORF">PHMEG_00033014</name>
</gene>
<dbReference type="OrthoDB" id="10498807at2759"/>
<evidence type="ECO:0000313" key="2">
    <source>
        <dbReference type="Proteomes" id="UP000198211"/>
    </source>
</evidence>
<accession>A0A225UTU7</accession>
<dbReference type="AlphaFoldDB" id="A0A225UTU7"/>
<name>A0A225UTU7_9STRA</name>
<keyword evidence="2" id="KW-1185">Reference proteome</keyword>
<comment type="caution">
    <text evidence="1">The sequence shown here is derived from an EMBL/GenBank/DDBJ whole genome shotgun (WGS) entry which is preliminary data.</text>
</comment>
<feature type="non-terminal residue" evidence="1">
    <location>
        <position position="1"/>
    </location>
</feature>
<organism evidence="1 2">
    <name type="scientific">Phytophthora megakarya</name>
    <dbReference type="NCBI Taxonomy" id="4795"/>
    <lineage>
        <taxon>Eukaryota</taxon>
        <taxon>Sar</taxon>
        <taxon>Stramenopiles</taxon>
        <taxon>Oomycota</taxon>
        <taxon>Peronosporomycetes</taxon>
        <taxon>Peronosporales</taxon>
        <taxon>Peronosporaceae</taxon>
        <taxon>Phytophthora</taxon>
    </lineage>
</organism>
<protein>
    <submittedName>
        <fullName evidence="1">Uncharacterized protein</fullName>
    </submittedName>
</protein>